<proteinExistence type="predicted"/>
<gene>
    <name evidence="1" type="ORF">ABE541_19325</name>
</gene>
<sequence>MLAIKKIFLFLIIWFLYPANGYSQESVTITQLQKQYGGTWIDRKTTRCLQITFDNDRFATIIDWTRKYQSREHGDVYKAYIKKDTLVMPEDKDHHAPYSEITIENNKLIYRTKSTGIQKISIWDKQVFSRK</sequence>
<protein>
    <recommendedName>
        <fullName evidence="3">Lipocalin-like domain-containing protein</fullName>
    </recommendedName>
</protein>
<comment type="caution">
    <text evidence="1">The sequence shown here is derived from an EMBL/GenBank/DDBJ whole genome shotgun (WGS) entry which is preliminary data.</text>
</comment>
<reference evidence="1 2" key="1">
    <citation type="submission" date="2024-04" db="EMBL/GenBank/DDBJ databases">
        <title>WGS of bacteria from Torrens River.</title>
        <authorList>
            <person name="Wyrsch E.R."/>
            <person name="Drigo B."/>
        </authorList>
    </citation>
    <scope>NUCLEOTIDE SEQUENCE [LARGE SCALE GENOMIC DNA]</scope>
    <source>
        <strain evidence="1 2">TWI391</strain>
    </source>
</reference>
<evidence type="ECO:0000313" key="1">
    <source>
        <dbReference type="EMBL" id="MEN5379426.1"/>
    </source>
</evidence>
<dbReference type="RefSeq" id="WP_346582174.1">
    <property type="nucleotide sequence ID" value="NZ_JBDJLH010000002.1"/>
</dbReference>
<dbReference type="EMBL" id="JBDJNQ010000010">
    <property type="protein sequence ID" value="MEN5379426.1"/>
    <property type="molecule type" value="Genomic_DNA"/>
</dbReference>
<evidence type="ECO:0000313" key="2">
    <source>
        <dbReference type="Proteomes" id="UP001409291"/>
    </source>
</evidence>
<dbReference type="Proteomes" id="UP001409291">
    <property type="component" value="Unassembled WGS sequence"/>
</dbReference>
<accession>A0ABV0BXM8</accession>
<evidence type="ECO:0008006" key="3">
    <source>
        <dbReference type="Google" id="ProtNLM"/>
    </source>
</evidence>
<name>A0ABV0BXM8_9SPHI</name>
<keyword evidence="2" id="KW-1185">Reference proteome</keyword>
<organism evidence="1 2">
    <name type="scientific">Sphingobacterium kitahiroshimense</name>
    <dbReference type="NCBI Taxonomy" id="470446"/>
    <lineage>
        <taxon>Bacteria</taxon>
        <taxon>Pseudomonadati</taxon>
        <taxon>Bacteroidota</taxon>
        <taxon>Sphingobacteriia</taxon>
        <taxon>Sphingobacteriales</taxon>
        <taxon>Sphingobacteriaceae</taxon>
        <taxon>Sphingobacterium</taxon>
    </lineage>
</organism>